<evidence type="ECO:0000313" key="1">
    <source>
        <dbReference type="EMBL" id="SKA85020.1"/>
    </source>
</evidence>
<name>A0A1T4X5S6_9MICO</name>
<protein>
    <submittedName>
        <fullName evidence="1">Uncharacterized protein</fullName>
    </submittedName>
</protein>
<dbReference type="EMBL" id="FUYG01000002">
    <property type="protein sequence ID" value="SKA85020.1"/>
    <property type="molecule type" value="Genomic_DNA"/>
</dbReference>
<dbReference type="RefSeq" id="WP_078713379.1">
    <property type="nucleotide sequence ID" value="NZ_FUYG01000002.1"/>
</dbReference>
<gene>
    <name evidence="1" type="ORF">SAMN06295879_0688</name>
</gene>
<dbReference type="Proteomes" id="UP000189735">
    <property type="component" value="Unassembled WGS sequence"/>
</dbReference>
<evidence type="ECO:0000313" key="2">
    <source>
        <dbReference type="Proteomes" id="UP000189735"/>
    </source>
</evidence>
<accession>A0A1T4X5S6</accession>
<reference evidence="2" key="1">
    <citation type="submission" date="2017-02" db="EMBL/GenBank/DDBJ databases">
        <authorList>
            <person name="Varghese N."/>
            <person name="Submissions S."/>
        </authorList>
    </citation>
    <scope>NUCLEOTIDE SEQUENCE [LARGE SCALE GENOMIC DNA]</scope>
    <source>
        <strain evidence="2">VKM Ac-2052</strain>
    </source>
</reference>
<sequence>MTTFASSTPGPDTIISTDADARELLSNLLGPALRRQLWAFLLAPDGSPLPIVIPIDGIPVSPSEEELRSIVSSLGQVLDEYGPGGSILFALERPGDETPHGFDELWADGLHAAAHDEAVDVFAIYLVHNDGLRMMKARLSTRR</sequence>
<dbReference type="AlphaFoldDB" id="A0A1T4X5S6"/>
<organism evidence="1 2">
    <name type="scientific">Agreia bicolorata</name>
    <dbReference type="NCBI Taxonomy" id="110935"/>
    <lineage>
        <taxon>Bacteria</taxon>
        <taxon>Bacillati</taxon>
        <taxon>Actinomycetota</taxon>
        <taxon>Actinomycetes</taxon>
        <taxon>Micrococcales</taxon>
        <taxon>Microbacteriaceae</taxon>
        <taxon>Agreia</taxon>
    </lineage>
</organism>
<proteinExistence type="predicted"/>